<dbReference type="InterPro" id="IPR009000">
    <property type="entry name" value="Transl_B-barrel_sf"/>
</dbReference>
<dbReference type="PANTHER" id="PTHR43381">
    <property type="entry name" value="TRANSLATION INITIATION FACTOR IF-2-RELATED"/>
    <property type="match status" value="1"/>
</dbReference>
<evidence type="ECO:0000256" key="1">
    <source>
        <dbReference type="ARBA" id="ARBA00007733"/>
    </source>
</evidence>
<name>A0A165H8F7_9BASI</name>
<reference evidence="8 9" key="1">
    <citation type="journal article" date="2016" name="Mol. Biol. Evol.">
        <title>Comparative Genomics of Early-Diverging Mushroom-Forming Fungi Provides Insights into the Origins of Lignocellulose Decay Capabilities.</title>
        <authorList>
            <person name="Nagy L.G."/>
            <person name="Riley R."/>
            <person name="Tritt A."/>
            <person name="Adam C."/>
            <person name="Daum C."/>
            <person name="Floudas D."/>
            <person name="Sun H."/>
            <person name="Yadav J.S."/>
            <person name="Pangilinan J."/>
            <person name="Larsson K.H."/>
            <person name="Matsuura K."/>
            <person name="Barry K."/>
            <person name="Labutti K."/>
            <person name="Kuo R."/>
            <person name="Ohm R.A."/>
            <person name="Bhattacharya S.S."/>
            <person name="Shirouzu T."/>
            <person name="Yoshinaga Y."/>
            <person name="Martin F.M."/>
            <person name="Grigoriev I.V."/>
            <person name="Hibbett D.S."/>
        </authorList>
    </citation>
    <scope>NUCLEOTIDE SEQUENCE [LARGE SCALE GENOMIC DNA]</scope>
    <source>
        <strain evidence="8 9">HHB12733</strain>
    </source>
</reference>
<dbReference type="FunFam" id="3.40.50.10050:FF:000001">
    <property type="entry name" value="Translation initiation factor IF-2"/>
    <property type="match status" value="1"/>
</dbReference>
<organism evidence="8 9">
    <name type="scientific">Calocera cornea HHB12733</name>
    <dbReference type="NCBI Taxonomy" id="1353952"/>
    <lineage>
        <taxon>Eukaryota</taxon>
        <taxon>Fungi</taxon>
        <taxon>Dikarya</taxon>
        <taxon>Basidiomycota</taxon>
        <taxon>Agaricomycotina</taxon>
        <taxon>Dacrymycetes</taxon>
        <taxon>Dacrymycetales</taxon>
        <taxon>Dacrymycetaceae</taxon>
        <taxon>Calocera</taxon>
    </lineage>
</organism>
<dbReference type="PANTHER" id="PTHR43381:SF20">
    <property type="entry name" value="TRANSLATION INITIATION FACTOR IF-2, MITOCHONDRIAL"/>
    <property type="match status" value="1"/>
</dbReference>
<dbReference type="STRING" id="1353952.A0A165H8F7"/>
<keyword evidence="5" id="KW-0342">GTP-binding</keyword>
<dbReference type="InParanoid" id="A0A165H8F7"/>
<dbReference type="GO" id="GO:0005737">
    <property type="term" value="C:cytoplasm"/>
    <property type="evidence" value="ECO:0007669"/>
    <property type="project" value="TreeGrafter"/>
</dbReference>
<dbReference type="CDD" id="cd03702">
    <property type="entry name" value="IF2_mtIF2_II"/>
    <property type="match status" value="1"/>
</dbReference>
<dbReference type="InterPro" id="IPR044145">
    <property type="entry name" value="IF2_II"/>
</dbReference>
<dbReference type="GO" id="GO:0005525">
    <property type="term" value="F:GTP binding"/>
    <property type="evidence" value="ECO:0007669"/>
    <property type="project" value="UniProtKB-KW"/>
</dbReference>
<evidence type="ECO:0000313" key="9">
    <source>
        <dbReference type="Proteomes" id="UP000076842"/>
    </source>
</evidence>
<dbReference type="InterPro" id="IPR023115">
    <property type="entry name" value="TIF_IF2_dom3"/>
</dbReference>
<dbReference type="InterPro" id="IPR015760">
    <property type="entry name" value="TIF_IF2"/>
</dbReference>
<keyword evidence="3" id="KW-0547">Nucleotide-binding</keyword>
<dbReference type="FunFam" id="2.40.30.10:FF:000008">
    <property type="entry name" value="Translation initiation factor IF-2"/>
    <property type="match status" value="1"/>
</dbReference>
<dbReference type="Proteomes" id="UP000076842">
    <property type="component" value="Unassembled WGS sequence"/>
</dbReference>
<dbReference type="FunFam" id="2.40.30.10:FF:000007">
    <property type="entry name" value="Translation initiation factor IF-2"/>
    <property type="match status" value="1"/>
</dbReference>
<dbReference type="InterPro" id="IPR053905">
    <property type="entry name" value="EF-G-like_DII"/>
</dbReference>
<dbReference type="SUPFAM" id="SSF52156">
    <property type="entry name" value="Initiation factor IF2/eIF5b, domain 3"/>
    <property type="match status" value="1"/>
</dbReference>
<feature type="domain" description="Tr-type G" evidence="7">
    <location>
        <begin position="1"/>
        <end position="106"/>
    </location>
</feature>
<evidence type="ECO:0000313" key="8">
    <source>
        <dbReference type="EMBL" id="KZT58983.1"/>
    </source>
</evidence>
<dbReference type="EMBL" id="KV423945">
    <property type="protein sequence ID" value="KZT58983.1"/>
    <property type="molecule type" value="Genomic_DNA"/>
</dbReference>
<dbReference type="InterPro" id="IPR000795">
    <property type="entry name" value="T_Tr_GTP-bd_dom"/>
</dbReference>
<evidence type="ECO:0000259" key="7">
    <source>
        <dbReference type="PROSITE" id="PS51722"/>
    </source>
</evidence>
<dbReference type="AlphaFoldDB" id="A0A165H8F7"/>
<dbReference type="InterPro" id="IPR027417">
    <property type="entry name" value="P-loop_NTPase"/>
</dbReference>
<protein>
    <recommendedName>
        <fullName evidence="7">Tr-type G domain-containing protein</fullName>
    </recommendedName>
</protein>
<dbReference type="Pfam" id="PF00009">
    <property type="entry name" value="GTP_EFTU"/>
    <property type="match status" value="1"/>
</dbReference>
<dbReference type="SUPFAM" id="SSF52540">
    <property type="entry name" value="P-loop containing nucleoside triphosphate hydrolases"/>
    <property type="match status" value="1"/>
</dbReference>
<dbReference type="Gene3D" id="3.40.50.300">
    <property type="entry name" value="P-loop containing nucleotide triphosphate hydrolases"/>
    <property type="match status" value="1"/>
</dbReference>
<feature type="non-terminal residue" evidence="8">
    <location>
        <position position="1"/>
    </location>
</feature>
<keyword evidence="4" id="KW-0648">Protein biosynthesis</keyword>
<comment type="similarity">
    <text evidence="1">Belongs to the TRAFAC class translation factor GTPase superfamily. Classic translation factor GTPase family. IF-2 subfamily.</text>
</comment>
<evidence type="ECO:0000256" key="4">
    <source>
        <dbReference type="ARBA" id="ARBA00022917"/>
    </source>
</evidence>
<dbReference type="Gene3D" id="3.40.50.10050">
    <property type="entry name" value="Translation initiation factor IF- 2, domain 3"/>
    <property type="match status" value="1"/>
</dbReference>
<dbReference type="SUPFAM" id="SSF50447">
    <property type="entry name" value="Translation proteins"/>
    <property type="match status" value="2"/>
</dbReference>
<keyword evidence="2" id="KW-0396">Initiation factor</keyword>
<proteinExistence type="inferred from homology"/>
<evidence type="ECO:0000256" key="2">
    <source>
        <dbReference type="ARBA" id="ARBA00022540"/>
    </source>
</evidence>
<dbReference type="FunCoup" id="A0A165H8F7">
    <property type="interactions" value="428"/>
</dbReference>
<dbReference type="GO" id="GO:0003924">
    <property type="term" value="F:GTPase activity"/>
    <property type="evidence" value="ECO:0007669"/>
    <property type="project" value="InterPro"/>
</dbReference>
<gene>
    <name evidence="8" type="ORF">CALCODRAFT_494224</name>
</gene>
<sequence>MRARGAHVTDIIVCVVAADDGVMPQTREVLNLAKSENNVQLVIAVNKIDKPGADADKIKNALMIEGVQVEDLNGDVPCVEVSGLTGQGLDTLIETISTMAEVADLRAEQTSKAEGHVLESRVDKGRGPIATILVARGTLRSGDSIVAGTTWCRVRQMMDDKGNLVKEAIPGMPVTVAGWKELPEAGDEVLQAVKGEGDAKQAIDNRQRELEKRKLLEDVLKINESRKAERLDREEAAHAEHTGVDRETPEEHKGPKELRLVIKGDVSGTVEAVVGSVSGIGNDEVVTKVVHAGVGEVVESDVNLAQASDALIIGFNVKSQRSVQQHASSVGVPLYFDDVIYRVMEEVRKRASALLPPKIEKHVKGEAQVAEIFNITIKGRKQRAIAGCRVINGVVEKSSRVRIIRNGEELWEGAIADLKHLKKEISEAKRGMECGMALDGFEDMQPGDIIQAIEINEVARQV</sequence>
<dbReference type="OrthoDB" id="361630at2759"/>
<evidence type="ECO:0000256" key="5">
    <source>
        <dbReference type="ARBA" id="ARBA00023134"/>
    </source>
</evidence>
<evidence type="ECO:0000256" key="3">
    <source>
        <dbReference type="ARBA" id="ARBA00022741"/>
    </source>
</evidence>
<dbReference type="InterPro" id="IPR036925">
    <property type="entry name" value="TIF_IF2_dom3_sf"/>
</dbReference>
<dbReference type="PROSITE" id="PS51722">
    <property type="entry name" value="G_TR_2"/>
    <property type="match status" value="1"/>
</dbReference>
<dbReference type="Pfam" id="PF11987">
    <property type="entry name" value="IF-2"/>
    <property type="match status" value="1"/>
</dbReference>
<dbReference type="GO" id="GO:0003743">
    <property type="term" value="F:translation initiation factor activity"/>
    <property type="evidence" value="ECO:0007669"/>
    <property type="project" value="UniProtKB-KW"/>
</dbReference>
<accession>A0A165H8F7</accession>
<evidence type="ECO:0000256" key="6">
    <source>
        <dbReference type="SAM" id="MobiDB-lite"/>
    </source>
</evidence>
<feature type="region of interest" description="Disordered" evidence="6">
    <location>
        <begin position="227"/>
        <end position="254"/>
    </location>
</feature>
<dbReference type="CDD" id="cd03692">
    <property type="entry name" value="mtIF2_IVc"/>
    <property type="match status" value="1"/>
</dbReference>
<dbReference type="Gene3D" id="2.40.30.10">
    <property type="entry name" value="Translation factors"/>
    <property type="match status" value="2"/>
</dbReference>
<dbReference type="Pfam" id="PF22042">
    <property type="entry name" value="EF-G_D2"/>
    <property type="match status" value="1"/>
</dbReference>
<keyword evidence="9" id="KW-1185">Reference proteome</keyword>